<dbReference type="InParanoid" id="A0A1X7SD73"/>
<dbReference type="AlphaFoldDB" id="A0A1X7SD73"/>
<sequence length="97" mass="10865">FSASDVFKKLSQLNIYKSGGVDKIHPLLLKLCAGSLLVPITSFLQTSLMYHALPREWKCHSICPIPKKGDLSEVSNYRPISLLCIMSKILESIVFDK</sequence>
<organism evidence="1">
    <name type="scientific">Amphimedon queenslandica</name>
    <name type="common">Sponge</name>
    <dbReference type="NCBI Taxonomy" id="400682"/>
    <lineage>
        <taxon>Eukaryota</taxon>
        <taxon>Metazoa</taxon>
        <taxon>Porifera</taxon>
        <taxon>Demospongiae</taxon>
        <taxon>Heteroscleromorpha</taxon>
        <taxon>Haplosclerida</taxon>
        <taxon>Niphatidae</taxon>
        <taxon>Amphimedon</taxon>
    </lineage>
</organism>
<name>A0A1X7SD73_AMPQE</name>
<dbReference type="OMA" id="IRIEEVC"/>
<evidence type="ECO:0008006" key="2">
    <source>
        <dbReference type="Google" id="ProtNLM"/>
    </source>
</evidence>
<dbReference type="PANTHER" id="PTHR47510:SF3">
    <property type="entry name" value="ENDO_EXONUCLEASE_PHOSPHATASE DOMAIN-CONTAINING PROTEIN"/>
    <property type="match status" value="1"/>
</dbReference>
<accession>A0A1X7SD73</accession>
<proteinExistence type="predicted"/>
<dbReference type="PANTHER" id="PTHR47510">
    <property type="entry name" value="REVERSE TRANSCRIPTASE DOMAIN-CONTAINING PROTEIN"/>
    <property type="match status" value="1"/>
</dbReference>
<dbReference type="EnsemblMetazoa" id="Aqu2.1.00007_001">
    <property type="protein sequence ID" value="Aqu2.1.00007_001"/>
    <property type="gene ID" value="Aqu2.1.00007"/>
</dbReference>
<evidence type="ECO:0000313" key="1">
    <source>
        <dbReference type="EnsemblMetazoa" id="Aqu2.1.00007_001"/>
    </source>
</evidence>
<protein>
    <recommendedName>
        <fullName evidence="2">Reverse transcriptase domain-containing protein</fullName>
    </recommendedName>
</protein>
<dbReference type="STRING" id="400682.A0A1X7SD73"/>
<reference evidence="1" key="1">
    <citation type="submission" date="2017-05" db="UniProtKB">
        <authorList>
            <consortium name="EnsemblMetazoa"/>
        </authorList>
    </citation>
    <scope>IDENTIFICATION</scope>
</reference>